<dbReference type="Proteomes" id="UP000245946">
    <property type="component" value="Unassembled WGS sequence"/>
</dbReference>
<reference evidence="1 2" key="1">
    <citation type="journal article" date="2018" name="Mol. Biol. Evol.">
        <title>Broad Genomic Sampling Reveals a Smut Pathogenic Ancestry of the Fungal Clade Ustilaginomycotina.</title>
        <authorList>
            <person name="Kijpornyongpan T."/>
            <person name="Mondo S.J."/>
            <person name="Barry K."/>
            <person name="Sandor L."/>
            <person name="Lee J."/>
            <person name="Lipzen A."/>
            <person name="Pangilinan J."/>
            <person name="LaButti K."/>
            <person name="Hainaut M."/>
            <person name="Henrissat B."/>
            <person name="Grigoriev I.V."/>
            <person name="Spatafora J.W."/>
            <person name="Aime M.C."/>
        </authorList>
    </citation>
    <scope>NUCLEOTIDE SEQUENCE [LARGE SCALE GENOMIC DNA]</scope>
    <source>
        <strain evidence="1 2">MCA 4186</strain>
    </source>
</reference>
<organism evidence="1 2">
    <name type="scientific">Tilletiopsis washingtonensis</name>
    <dbReference type="NCBI Taxonomy" id="58919"/>
    <lineage>
        <taxon>Eukaryota</taxon>
        <taxon>Fungi</taxon>
        <taxon>Dikarya</taxon>
        <taxon>Basidiomycota</taxon>
        <taxon>Ustilaginomycotina</taxon>
        <taxon>Exobasidiomycetes</taxon>
        <taxon>Entylomatales</taxon>
        <taxon>Entylomatales incertae sedis</taxon>
        <taxon>Tilletiopsis</taxon>
    </lineage>
</organism>
<evidence type="ECO:0000313" key="1">
    <source>
        <dbReference type="EMBL" id="PWN96624.1"/>
    </source>
</evidence>
<sequence>MCSRLKVALARRRRGSETTLLAGAPEHARWCGACSARAAVSPLPSALVRVAASSLLLQSVQSRRIGTQTERRQPVSWSASTQLHHAILGEEAGHCIVLVAKGREKPAATSRVPLCSGAGIGTPLLLARADPLTHPHMPQVAVVPPQAAARSTRARCLRCSTRPRARLESRRQLAAAPAPQSHLPMARLECDRQSVRWCKSDD</sequence>
<protein>
    <submittedName>
        <fullName evidence="1">Uncharacterized protein</fullName>
    </submittedName>
</protein>
<proteinExistence type="predicted"/>
<accession>A0A316Z6E6</accession>
<dbReference type="AlphaFoldDB" id="A0A316Z6E6"/>
<dbReference type="EMBL" id="KZ819298">
    <property type="protein sequence ID" value="PWN96624.1"/>
    <property type="molecule type" value="Genomic_DNA"/>
</dbReference>
<evidence type="ECO:0000313" key="2">
    <source>
        <dbReference type="Proteomes" id="UP000245946"/>
    </source>
</evidence>
<dbReference type="GeneID" id="37273379"/>
<keyword evidence="2" id="KW-1185">Reference proteome</keyword>
<dbReference type="RefSeq" id="XP_025596903.1">
    <property type="nucleotide sequence ID" value="XM_025745835.1"/>
</dbReference>
<gene>
    <name evidence="1" type="ORF">FA09DRAFT_79902</name>
</gene>
<name>A0A316Z6E6_9BASI</name>